<reference evidence="1 2" key="1">
    <citation type="submission" date="2014-06" db="EMBL/GenBank/DDBJ databases">
        <title>Evolutionary Origins and Diversification of the Mycorrhizal Mutualists.</title>
        <authorList>
            <consortium name="DOE Joint Genome Institute"/>
            <consortium name="Mycorrhizal Genomics Consortium"/>
            <person name="Kohler A."/>
            <person name="Kuo A."/>
            <person name="Nagy L.G."/>
            <person name="Floudas D."/>
            <person name="Copeland A."/>
            <person name="Barry K.W."/>
            <person name="Cichocki N."/>
            <person name="Veneault-Fourrey C."/>
            <person name="LaButti K."/>
            <person name="Lindquist E.A."/>
            <person name="Lipzen A."/>
            <person name="Lundell T."/>
            <person name="Morin E."/>
            <person name="Murat C."/>
            <person name="Riley R."/>
            <person name="Ohm R."/>
            <person name="Sun H."/>
            <person name="Tunlid A."/>
            <person name="Henrissat B."/>
            <person name="Grigoriev I.V."/>
            <person name="Hibbett D.S."/>
            <person name="Martin F."/>
        </authorList>
    </citation>
    <scope>NUCLEOTIDE SEQUENCE [LARGE SCALE GENOMIC DNA]</scope>
    <source>
        <strain evidence="1 2">SS14</strain>
    </source>
</reference>
<dbReference type="HOGENOM" id="CLU_1587543_0_0_1"/>
<sequence>MASPLPNMETILHNVLRHKYYTLIDGKDAYEQIRIEPEDVPNTMFNTPDGTMIHFVMQQDESTDTSVVTAPESPPQQPVGIPLRNLPTMTTEVDRLNILELSLTEERAKTDWIENQLNRPLALLDPTGENGELAPPGEAPSVQAMDEDTLSEMNMARGFQMRPSNPSDF</sequence>
<dbReference type="EMBL" id="KN837591">
    <property type="protein sequence ID" value="KIJ23776.1"/>
    <property type="molecule type" value="Genomic_DNA"/>
</dbReference>
<gene>
    <name evidence="1" type="ORF">M422DRAFT_275580</name>
</gene>
<proteinExistence type="predicted"/>
<name>A0A0C9UE69_SPHS4</name>
<dbReference type="Proteomes" id="UP000054279">
    <property type="component" value="Unassembled WGS sequence"/>
</dbReference>
<evidence type="ECO:0000313" key="1">
    <source>
        <dbReference type="EMBL" id="KIJ23776.1"/>
    </source>
</evidence>
<evidence type="ECO:0000313" key="2">
    <source>
        <dbReference type="Proteomes" id="UP000054279"/>
    </source>
</evidence>
<protein>
    <submittedName>
        <fullName evidence="1">Uncharacterized protein</fullName>
    </submittedName>
</protein>
<dbReference type="InterPro" id="IPR043502">
    <property type="entry name" value="DNA/RNA_pol_sf"/>
</dbReference>
<dbReference type="SUPFAM" id="SSF56672">
    <property type="entry name" value="DNA/RNA polymerases"/>
    <property type="match status" value="1"/>
</dbReference>
<dbReference type="OrthoDB" id="1750432at2759"/>
<organism evidence="1 2">
    <name type="scientific">Sphaerobolus stellatus (strain SS14)</name>
    <dbReference type="NCBI Taxonomy" id="990650"/>
    <lineage>
        <taxon>Eukaryota</taxon>
        <taxon>Fungi</taxon>
        <taxon>Dikarya</taxon>
        <taxon>Basidiomycota</taxon>
        <taxon>Agaricomycotina</taxon>
        <taxon>Agaricomycetes</taxon>
        <taxon>Phallomycetidae</taxon>
        <taxon>Geastrales</taxon>
        <taxon>Sphaerobolaceae</taxon>
        <taxon>Sphaerobolus</taxon>
    </lineage>
</organism>
<dbReference type="InterPro" id="IPR043128">
    <property type="entry name" value="Rev_trsase/Diguanyl_cyclase"/>
</dbReference>
<accession>A0A0C9UE69</accession>
<dbReference type="AlphaFoldDB" id="A0A0C9UE69"/>
<dbReference type="Gene3D" id="3.30.70.270">
    <property type="match status" value="1"/>
</dbReference>
<keyword evidence="2" id="KW-1185">Reference proteome</keyword>
<dbReference type="Gene3D" id="3.10.10.10">
    <property type="entry name" value="HIV Type 1 Reverse Transcriptase, subunit A, domain 1"/>
    <property type="match status" value="1"/>
</dbReference>